<proteinExistence type="predicted"/>
<dbReference type="AlphaFoldDB" id="A0A914H4D0"/>
<feature type="region of interest" description="Disordered" evidence="1">
    <location>
        <begin position="794"/>
        <end position="833"/>
    </location>
</feature>
<dbReference type="PANTHER" id="PTHR23179:SF27">
    <property type="entry name" value="RHO GTPASE ACTIVATING PROTEIN AT 71E, ISOFORM D"/>
    <property type="match status" value="1"/>
</dbReference>
<dbReference type="PROSITE" id="PS50238">
    <property type="entry name" value="RHOGAP"/>
    <property type="match status" value="1"/>
</dbReference>
<feature type="compositionally biased region" description="Polar residues" evidence="1">
    <location>
        <begin position="941"/>
        <end position="965"/>
    </location>
</feature>
<feature type="region of interest" description="Disordered" evidence="1">
    <location>
        <begin position="567"/>
        <end position="624"/>
    </location>
</feature>
<dbReference type="Gene3D" id="1.10.555.10">
    <property type="entry name" value="Rho GTPase activation protein"/>
    <property type="match status" value="1"/>
</dbReference>
<feature type="compositionally biased region" description="Gly residues" evidence="1">
    <location>
        <begin position="976"/>
        <end position="986"/>
    </location>
</feature>
<feature type="region of interest" description="Disordered" evidence="1">
    <location>
        <begin position="1109"/>
        <end position="1133"/>
    </location>
</feature>
<feature type="compositionally biased region" description="Polar residues" evidence="1">
    <location>
        <begin position="886"/>
        <end position="895"/>
    </location>
</feature>
<dbReference type="PANTHER" id="PTHR23179">
    <property type="entry name" value="T-CELL ACTIVATION RHO GTPASE ACTIVATING PROTEIN-RELATED"/>
    <property type="match status" value="1"/>
</dbReference>
<feature type="region of interest" description="Disordered" evidence="1">
    <location>
        <begin position="1229"/>
        <end position="1262"/>
    </location>
</feature>
<dbReference type="FunFam" id="1.10.555.10:FF:000032">
    <property type="entry name" value="Uncharacterized protein, isoform E"/>
    <property type="match status" value="1"/>
</dbReference>
<dbReference type="CDD" id="cd00159">
    <property type="entry name" value="RhoGAP"/>
    <property type="match status" value="1"/>
</dbReference>
<accession>A0A914H4D0</accession>
<feature type="domain" description="Rho-GAP" evidence="2">
    <location>
        <begin position="133"/>
        <end position="327"/>
    </location>
</feature>
<feature type="region of interest" description="Disordered" evidence="1">
    <location>
        <begin position="427"/>
        <end position="453"/>
    </location>
</feature>
<feature type="region of interest" description="Disordered" evidence="1">
    <location>
        <begin position="672"/>
        <end position="712"/>
    </location>
</feature>
<dbReference type="Pfam" id="PF00620">
    <property type="entry name" value="RhoGAP"/>
    <property type="match status" value="1"/>
</dbReference>
<feature type="compositionally biased region" description="Polar residues" evidence="1">
    <location>
        <begin position="78"/>
        <end position="88"/>
    </location>
</feature>
<dbReference type="GO" id="GO:0005096">
    <property type="term" value="F:GTPase activator activity"/>
    <property type="evidence" value="ECO:0007669"/>
    <property type="project" value="TreeGrafter"/>
</dbReference>
<dbReference type="InterPro" id="IPR000198">
    <property type="entry name" value="RhoGAP_dom"/>
</dbReference>
<feature type="compositionally biased region" description="Low complexity" evidence="1">
    <location>
        <begin position="1109"/>
        <end position="1125"/>
    </location>
</feature>
<dbReference type="InterPro" id="IPR008936">
    <property type="entry name" value="Rho_GTPase_activation_prot"/>
</dbReference>
<evidence type="ECO:0000313" key="4">
    <source>
        <dbReference type="WBParaSite" id="Gr19_v10_g13874.t2"/>
    </source>
</evidence>
<feature type="region of interest" description="Disordered" evidence="1">
    <location>
        <begin position="879"/>
        <end position="995"/>
    </location>
</feature>
<protein>
    <submittedName>
        <fullName evidence="4">Rho-GAP domain-containing protein</fullName>
    </submittedName>
</protein>
<feature type="compositionally biased region" description="Acidic residues" evidence="1">
    <location>
        <begin position="908"/>
        <end position="918"/>
    </location>
</feature>
<dbReference type="WBParaSite" id="Gr19_v10_g13874.t2">
    <property type="protein sequence ID" value="Gr19_v10_g13874.t2"/>
    <property type="gene ID" value="Gr19_v10_g13874"/>
</dbReference>
<evidence type="ECO:0000259" key="2">
    <source>
        <dbReference type="PROSITE" id="PS50238"/>
    </source>
</evidence>
<organism evidence="3 4">
    <name type="scientific">Globodera rostochiensis</name>
    <name type="common">Golden nematode worm</name>
    <name type="synonym">Heterodera rostochiensis</name>
    <dbReference type="NCBI Taxonomy" id="31243"/>
    <lineage>
        <taxon>Eukaryota</taxon>
        <taxon>Metazoa</taxon>
        <taxon>Ecdysozoa</taxon>
        <taxon>Nematoda</taxon>
        <taxon>Chromadorea</taxon>
        <taxon>Rhabditida</taxon>
        <taxon>Tylenchina</taxon>
        <taxon>Tylenchomorpha</taxon>
        <taxon>Tylenchoidea</taxon>
        <taxon>Heteroderidae</taxon>
        <taxon>Heteroderinae</taxon>
        <taxon>Globodera</taxon>
    </lineage>
</organism>
<dbReference type="Proteomes" id="UP000887572">
    <property type="component" value="Unplaced"/>
</dbReference>
<dbReference type="GO" id="GO:0007165">
    <property type="term" value="P:signal transduction"/>
    <property type="evidence" value="ECO:0007669"/>
    <property type="project" value="InterPro"/>
</dbReference>
<dbReference type="SMART" id="SM00324">
    <property type="entry name" value="RhoGAP"/>
    <property type="match status" value="1"/>
</dbReference>
<keyword evidence="3" id="KW-1185">Reference proteome</keyword>
<name>A0A914H4D0_GLORO</name>
<evidence type="ECO:0000256" key="1">
    <source>
        <dbReference type="SAM" id="MobiDB-lite"/>
    </source>
</evidence>
<evidence type="ECO:0000313" key="3">
    <source>
        <dbReference type="Proteomes" id="UP000887572"/>
    </source>
</evidence>
<sequence length="1262" mass="134867">MIEMTNIPSGLPPLAAVLSSHPTFFPTQQHIISKKKFAVPSSTSILSSDNECIIAMTVPRDFVLQFPFRICEDHTPRHQQLQSQTARRNSARRHTTPDMAASAAYGMGKRILCGSDEMEQRYRGRIEKVKFGVPVNEAFCPDIPATLLVLLLKVYKEGPLKKDIWRAPGNQAQVRKLSHIMQHGRLVNISNISVYTAASVIKRFLAKLPGGIFGVDNERQLFELAEQQNNMADDQQIIGLFCRIVTALTVPSQHLLVLLFGTFRVITDSAQSFGTRMTPDAIGISVAPSLFHTCIHDGQRAKLEDIMRFKLASQVITKIIQAFGLLRLFPFECYEFYARITGKTLRRDENCWHISFHLPSNSKSASSSSSVVAVTASDCATAASSSIVNTNSSNNVIRVASKRSAASRRSLEAVAAAAAATTSETAGYMCEGTTSTAPPEEEEEEPEQHKRPTYDLRTASVEVSSMKKATTMELFKPSPVTVHRRKSVSASSSSSPRCCTSSSCTVFRPSTVAISAGDQWKGCARDGGVVRSRPPPPPPCAALQRLIEGYCLAANLNVAEQLRGHKRETATGTLSQPAIRFERRASSRRESSFELEQQSPSTSKQRDGEEYEEEDVHGTAPPSAEEFCCEDEDVYGESLPELGRHVPPPSQHYRRREQSRSLEESKIEWKYRASASGGAGAARRRREEGLSTSMGEVVVHSEEEEEEGPDSFLHSSGFLLESTRSLTYLEWVHERQTRRMKTRSEWFLSPPSSSASPCSAAVVPSMRNSAGGNGGNKKSGGCCSRSAELLLTRSGTAAEHRSHGQKQQQQQQCHHHLQLPSKEEEAMVSSSGEEEVCMSSEAGCCSRSGCAGPSTDTSMKCSPQRPGSSVLSCCTSGSMGGGDAQMKSQTTTEASSVDGDDHDRDHDHDDDDDGDDDAFLSGGQCSSSPTKVLRQPFQLLQERQYSTSTTEGSGPSAQVTPSATTGADVLLYGSGTKNGGGGGAGGRQRFFGSGEQEGGLQALPELVETSSPQARRYSAPFVTAATMQPQAQQPQQQSIEPSTAVSASAAAIMSSARPVIAASMSSGSSSGGGSSSGTSSTQTVVAAAAVVGGGSAITGEGAVAVVQQQQQQQQQGSRGVSSGGVVRRRSWRVHYTRPKKNKSFEYETSTGSAYEEVAPSSHSTPLCQSQPGSLIFTRRRRSSNGGGGGGTGGDLDMAAVAVPSSAASSIVVASAAVAATTSTRTAAGTVLVRRRSSNNGGSGGGTNAKAKIPVQSRRSTQI</sequence>
<dbReference type="SUPFAM" id="SSF48350">
    <property type="entry name" value="GTPase activation domain, GAP"/>
    <property type="match status" value="1"/>
</dbReference>
<feature type="region of interest" description="Disordered" evidence="1">
    <location>
        <begin position="77"/>
        <end position="99"/>
    </location>
</feature>
<feature type="compositionally biased region" description="Basic and acidic residues" evidence="1">
    <location>
        <begin position="580"/>
        <end position="592"/>
    </location>
</feature>
<feature type="region of interest" description="Disordered" evidence="1">
    <location>
        <begin position="639"/>
        <end position="659"/>
    </location>
</feature>
<reference evidence="4" key="1">
    <citation type="submission" date="2022-11" db="UniProtKB">
        <authorList>
            <consortium name="WormBaseParasite"/>
        </authorList>
    </citation>
    <scope>IDENTIFICATION</scope>
</reference>